<dbReference type="HOGENOM" id="CLU_081790_1_0_9"/>
<keyword evidence="1" id="KW-0808">Transferase</keyword>
<dbReference type="InterPro" id="IPR041698">
    <property type="entry name" value="Methyltransf_25"/>
</dbReference>
<evidence type="ECO:0000313" key="4">
    <source>
        <dbReference type="Proteomes" id="UP000031829"/>
    </source>
</evidence>
<gene>
    <name evidence="3" type="ORF">BG04_3320</name>
</gene>
<protein>
    <recommendedName>
        <fullName evidence="2">Methyltransferase domain-containing protein</fullName>
    </recommendedName>
</protein>
<dbReference type="CDD" id="cd02440">
    <property type="entry name" value="AdoMet_MTases"/>
    <property type="match status" value="1"/>
</dbReference>
<evidence type="ECO:0000256" key="1">
    <source>
        <dbReference type="ARBA" id="ARBA00022679"/>
    </source>
</evidence>
<evidence type="ECO:0000259" key="2">
    <source>
        <dbReference type="Pfam" id="PF13649"/>
    </source>
</evidence>
<dbReference type="AlphaFoldDB" id="A0A0B6AA29"/>
<proteinExistence type="predicted"/>
<feature type="domain" description="Methyltransferase" evidence="2">
    <location>
        <begin position="47"/>
        <end position="141"/>
    </location>
</feature>
<reference evidence="3 4" key="1">
    <citation type="journal article" date="2015" name="Genome Announc.">
        <title>Complete genome sequences for 35 biothreat assay-relevant bacillus species.</title>
        <authorList>
            <person name="Johnson S.L."/>
            <person name="Daligault H.E."/>
            <person name="Davenport K.W."/>
            <person name="Jaissle J."/>
            <person name="Frey K.G."/>
            <person name="Ladner J.T."/>
            <person name="Broomall S.M."/>
            <person name="Bishop-Lilly K.A."/>
            <person name="Bruce D.C."/>
            <person name="Gibbons H.S."/>
            <person name="Coyne S.R."/>
            <person name="Lo C.C."/>
            <person name="Meincke L."/>
            <person name="Munk A.C."/>
            <person name="Koroleva G.I."/>
            <person name="Rosenzweig C.N."/>
            <person name="Palacios G.F."/>
            <person name="Redden C.L."/>
            <person name="Minogue T.D."/>
            <person name="Chain P.S."/>
        </authorList>
    </citation>
    <scope>NUCLEOTIDE SEQUENCE [LARGE SCALE GENOMIC DNA]</scope>
    <source>
        <strain evidence="4">ATCC 14581 / DSM 32 / JCM 2506 / NBRC 15308 / NCIMB 9376 / NCTC 10342 / NRRL B-14308 / VKM B-512</strain>
    </source>
</reference>
<dbReference type="GeneID" id="93641381"/>
<evidence type="ECO:0000313" key="3">
    <source>
        <dbReference type="EMBL" id="AJI21820.1"/>
    </source>
</evidence>
<dbReference type="KEGG" id="bmeg:BG04_3320"/>
<accession>A0A0B6AA29</accession>
<dbReference type="GO" id="GO:0016740">
    <property type="term" value="F:transferase activity"/>
    <property type="evidence" value="ECO:0007669"/>
    <property type="project" value="UniProtKB-KW"/>
</dbReference>
<dbReference type="Gene3D" id="6.10.140.280">
    <property type="match status" value="1"/>
</dbReference>
<dbReference type="Pfam" id="PF13649">
    <property type="entry name" value="Methyltransf_25"/>
    <property type="match status" value="1"/>
</dbReference>
<dbReference type="Gene3D" id="3.40.50.150">
    <property type="entry name" value="Vaccinia Virus protein VP39"/>
    <property type="match status" value="1"/>
</dbReference>
<dbReference type="RefSeq" id="WP_034653942.1">
    <property type="nucleotide sequence ID" value="NZ_BCVB01000007.1"/>
</dbReference>
<dbReference type="EMBL" id="CP009920">
    <property type="protein sequence ID" value="AJI21820.1"/>
    <property type="molecule type" value="Genomic_DNA"/>
</dbReference>
<organism evidence="3 4">
    <name type="scientific">Priestia megaterium (strain ATCC 14581 / DSM 32 / CCUG 1817 / JCM 2506 / NBRC 15308 / NCIMB 9376 / NCTC 10342 / NRRL B-14308 / VKM B-512 / Ford 19)</name>
    <name type="common">Bacillus megaterium</name>
    <dbReference type="NCBI Taxonomy" id="1348623"/>
    <lineage>
        <taxon>Bacteria</taxon>
        <taxon>Bacillati</taxon>
        <taxon>Bacillota</taxon>
        <taxon>Bacilli</taxon>
        <taxon>Bacillales</taxon>
        <taxon>Bacillaceae</taxon>
        <taxon>Priestia</taxon>
    </lineage>
</organism>
<sequence>MKNNVKEKFNAHASQYDEQRRKLIPCFFDFYSIPVSLLHFSKKPLRILDIGAGTGLFSSFIKEKYPDAHFTLIDVSDQMLEKAKERFKNEQHIEFIVSDITNYKFEHSFDIVISSLAIHHLEDKRKHKLYEQIYDLLHTGGIFINADQVLGHSSIIEELYKKDWSERIAASGLTHEQIEAAHERTKLDKMATLHDQLNWLTASGFSTVDCIYKFFNFVVMYAQK</sequence>
<dbReference type="Proteomes" id="UP000031829">
    <property type="component" value="Chromosome"/>
</dbReference>
<name>A0A0B6AA29_PRIM2</name>
<dbReference type="InterPro" id="IPR029063">
    <property type="entry name" value="SAM-dependent_MTases_sf"/>
</dbReference>
<dbReference type="PANTHER" id="PTHR43861">
    <property type="entry name" value="TRANS-ACONITATE 2-METHYLTRANSFERASE-RELATED"/>
    <property type="match status" value="1"/>
</dbReference>
<dbReference type="SUPFAM" id="SSF53335">
    <property type="entry name" value="S-adenosyl-L-methionine-dependent methyltransferases"/>
    <property type="match status" value="1"/>
</dbReference>